<dbReference type="SMART" id="SM01417">
    <property type="entry name" value="Solute_trans_a"/>
    <property type="match status" value="1"/>
</dbReference>
<name>A0A0L0DSC2_THETB</name>
<evidence type="ECO:0000256" key="3">
    <source>
        <dbReference type="ARBA" id="ARBA00022989"/>
    </source>
</evidence>
<evidence type="ECO:0000256" key="1">
    <source>
        <dbReference type="ARBA" id="ARBA00004141"/>
    </source>
</evidence>
<dbReference type="OrthoDB" id="5348404at2759"/>
<dbReference type="Proteomes" id="UP000054408">
    <property type="component" value="Unassembled WGS sequence"/>
</dbReference>
<evidence type="ECO:0000313" key="7">
    <source>
        <dbReference type="EMBL" id="KNC55239.1"/>
    </source>
</evidence>
<dbReference type="STRING" id="461836.A0A0L0DSC2"/>
<dbReference type="RefSeq" id="XP_013753168.1">
    <property type="nucleotide sequence ID" value="XM_013897714.1"/>
</dbReference>
<evidence type="ECO:0000256" key="6">
    <source>
        <dbReference type="SAM" id="Phobius"/>
    </source>
</evidence>
<proteinExistence type="predicted"/>
<organism evidence="7 8">
    <name type="scientific">Thecamonas trahens ATCC 50062</name>
    <dbReference type="NCBI Taxonomy" id="461836"/>
    <lineage>
        <taxon>Eukaryota</taxon>
        <taxon>Apusozoa</taxon>
        <taxon>Apusomonadida</taxon>
        <taxon>Apusomonadidae</taxon>
        <taxon>Thecamonas</taxon>
    </lineage>
</organism>
<feature type="transmembrane region" description="Helical" evidence="6">
    <location>
        <begin position="85"/>
        <end position="107"/>
    </location>
</feature>
<dbReference type="GO" id="GO:0016020">
    <property type="term" value="C:membrane"/>
    <property type="evidence" value="ECO:0007669"/>
    <property type="project" value="UniProtKB-SubCell"/>
</dbReference>
<feature type="transmembrane region" description="Helical" evidence="6">
    <location>
        <begin position="170"/>
        <end position="190"/>
    </location>
</feature>
<feature type="transmembrane region" description="Helical" evidence="6">
    <location>
        <begin position="241"/>
        <end position="259"/>
    </location>
</feature>
<dbReference type="Pfam" id="PF03619">
    <property type="entry name" value="Solute_trans_a"/>
    <property type="match status" value="1"/>
</dbReference>
<comment type="subcellular location">
    <subcellularLocation>
        <location evidence="1">Membrane</location>
        <topology evidence="1">Multi-pass membrane protein</topology>
    </subcellularLocation>
</comment>
<keyword evidence="3 6" id="KW-1133">Transmembrane helix</keyword>
<evidence type="ECO:0000256" key="4">
    <source>
        <dbReference type="ARBA" id="ARBA00023136"/>
    </source>
</evidence>
<evidence type="ECO:0000256" key="5">
    <source>
        <dbReference type="SAM" id="MobiDB-lite"/>
    </source>
</evidence>
<protein>
    <submittedName>
        <fullName evidence="7">Transmembrane protein 184a</fullName>
    </submittedName>
</protein>
<dbReference type="InterPro" id="IPR005178">
    <property type="entry name" value="Ostalpha/TMEM184C"/>
</dbReference>
<feature type="transmembrane region" description="Helical" evidence="6">
    <location>
        <begin position="12"/>
        <end position="30"/>
    </location>
</feature>
<keyword evidence="2 6" id="KW-0812">Transmembrane</keyword>
<dbReference type="AlphaFoldDB" id="A0A0L0DSC2"/>
<dbReference type="eggNOG" id="KOG2641">
    <property type="taxonomic scope" value="Eukaryota"/>
</dbReference>
<keyword evidence="4 6" id="KW-0472">Membrane</keyword>
<evidence type="ECO:0000313" key="8">
    <source>
        <dbReference type="Proteomes" id="UP000054408"/>
    </source>
</evidence>
<feature type="compositionally biased region" description="Low complexity" evidence="5">
    <location>
        <begin position="402"/>
        <end position="421"/>
    </location>
</feature>
<reference evidence="7 8" key="1">
    <citation type="submission" date="2010-05" db="EMBL/GenBank/DDBJ databases">
        <title>The Genome Sequence of Thecamonas trahens ATCC 50062.</title>
        <authorList>
            <consortium name="The Broad Institute Genome Sequencing Platform"/>
            <person name="Russ C."/>
            <person name="Cuomo C."/>
            <person name="Shea T."/>
            <person name="Young S.K."/>
            <person name="Zeng Q."/>
            <person name="Koehrsen M."/>
            <person name="Haas B."/>
            <person name="Borodovsky M."/>
            <person name="Guigo R."/>
            <person name="Alvarado L."/>
            <person name="Berlin A."/>
            <person name="Bochicchio J."/>
            <person name="Borenstein D."/>
            <person name="Chapman S."/>
            <person name="Chen Z."/>
            <person name="Freedman E."/>
            <person name="Gellesch M."/>
            <person name="Goldberg J."/>
            <person name="Griggs A."/>
            <person name="Gujja S."/>
            <person name="Heilman E."/>
            <person name="Heiman D."/>
            <person name="Hepburn T."/>
            <person name="Howarth C."/>
            <person name="Jen D."/>
            <person name="Larson L."/>
            <person name="Mehta T."/>
            <person name="Park D."/>
            <person name="Pearson M."/>
            <person name="Roberts A."/>
            <person name="Saif S."/>
            <person name="Shenoy N."/>
            <person name="Sisk P."/>
            <person name="Stolte C."/>
            <person name="Sykes S."/>
            <person name="Thomson T."/>
            <person name="Walk T."/>
            <person name="White J."/>
            <person name="Yandava C."/>
            <person name="Burger G."/>
            <person name="Gray M.W."/>
            <person name="Holland P.W.H."/>
            <person name="King N."/>
            <person name="Lang F.B.F."/>
            <person name="Roger A.J."/>
            <person name="Ruiz-Trillo I."/>
            <person name="Lander E."/>
            <person name="Nusbaum C."/>
        </authorList>
    </citation>
    <scope>NUCLEOTIDE SEQUENCE [LARGE SCALE GENOMIC DNA]</scope>
    <source>
        <strain evidence="7 8">ATCC 50062</strain>
    </source>
</reference>
<sequence>MVSVESFAGSSTAVGIAVCAAALGIVVSLVHSFLHLHHYTHKALQRYSVRILLIVPVFALGSLLSLLYPNYALYFATVRDLYEAWVLYCFLHLMIGYGGGDSAIVLAMRVSPGEMRHPWPLCWLKPINVGSSTFLRACKQGVIQFVIVKPVCAALSLAMLVLGYYESTAYQAGLLVVYNISFTYALYELYLFYLGTRLHLAPHHPIRKFVAVKSVVFLTYWQSLAVALLPVPKEDAEAWDNFILCVEMLLFAFVHWFAFSYTEFRDGGASAGSDRGNGDGSAAGLGAGAGSGGYSELDDEEALVVAEELGTLCRCCRCICCCAPDYGQRLGSAFLDVFCIGDVIADTYHSFSPSYGEYMLQAQEVHTRFISVVVAHSSASSSGDVARLTPVGSGVITPPAAPSGSTSASAADSIASRSKSGSGSGSGSGSDSGIV</sequence>
<feature type="transmembrane region" description="Helical" evidence="6">
    <location>
        <begin position="51"/>
        <end position="73"/>
    </location>
</feature>
<gene>
    <name evidence="7" type="ORF">AMSG_10873</name>
</gene>
<keyword evidence="8" id="KW-1185">Reference proteome</keyword>
<accession>A0A0L0DSC2</accession>
<feature type="transmembrane region" description="Helical" evidence="6">
    <location>
        <begin position="142"/>
        <end position="164"/>
    </location>
</feature>
<dbReference type="GeneID" id="25568984"/>
<feature type="compositionally biased region" description="Gly residues" evidence="5">
    <location>
        <begin position="422"/>
        <end position="435"/>
    </location>
</feature>
<feature type="region of interest" description="Disordered" evidence="5">
    <location>
        <begin position="397"/>
        <end position="435"/>
    </location>
</feature>
<feature type="transmembrane region" description="Helical" evidence="6">
    <location>
        <begin position="210"/>
        <end position="229"/>
    </location>
</feature>
<dbReference type="EMBL" id="GL349497">
    <property type="protein sequence ID" value="KNC55239.1"/>
    <property type="molecule type" value="Genomic_DNA"/>
</dbReference>
<evidence type="ECO:0000256" key="2">
    <source>
        <dbReference type="ARBA" id="ARBA00022692"/>
    </source>
</evidence>
<dbReference type="PANTHER" id="PTHR23423">
    <property type="entry name" value="ORGANIC SOLUTE TRANSPORTER-RELATED"/>
    <property type="match status" value="1"/>
</dbReference>